<proteinExistence type="predicted"/>
<keyword evidence="3" id="KW-1185">Reference proteome</keyword>
<evidence type="ECO:0000313" key="3">
    <source>
        <dbReference type="Proteomes" id="UP000044071"/>
    </source>
</evidence>
<keyword evidence="1" id="KW-0732">Signal</keyword>
<name>A0A078KSA7_9GAMM</name>
<protein>
    <recommendedName>
        <fullName evidence="4">Outer membrane protein beta-barrel domain-containing protein</fullName>
    </recommendedName>
</protein>
<evidence type="ECO:0008006" key="4">
    <source>
        <dbReference type="Google" id="ProtNLM"/>
    </source>
</evidence>
<dbReference type="EMBL" id="CCSB01000002">
    <property type="protein sequence ID" value="CDZ77340.1"/>
    <property type="molecule type" value="Genomic_DNA"/>
</dbReference>
<gene>
    <name evidence="2" type="ORF">BN59_01623</name>
</gene>
<dbReference type="eggNOG" id="ENOG5033WIG">
    <property type="taxonomic scope" value="Bacteria"/>
</dbReference>
<dbReference type="OrthoDB" id="5642268at2"/>
<dbReference type="AlphaFoldDB" id="A0A078KSA7"/>
<dbReference type="Proteomes" id="UP000044071">
    <property type="component" value="Unassembled WGS sequence"/>
</dbReference>
<evidence type="ECO:0000256" key="1">
    <source>
        <dbReference type="SAM" id="SignalP"/>
    </source>
</evidence>
<dbReference type="STRING" id="1034943.BN59_01623"/>
<reference evidence="2 3" key="1">
    <citation type="submission" date="2014-06" db="EMBL/GenBank/DDBJ databases">
        <authorList>
            <person name="Urmite Genomes Urmite Genomes"/>
        </authorList>
    </citation>
    <scope>NUCLEOTIDE SEQUENCE [LARGE SCALE GENOMIC DNA]</scope>
</reference>
<evidence type="ECO:0000313" key="2">
    <source>
        <dbReference type="EMBL" id="CDZ77340.1"/>
    </source>
</evidence>
<accession>A0A078KSA7</accession>
<feature type="chain" id="PRO_5009743974" description="Outer membrane protein beta-barrel domain-containing protein" evidence="1">
    <location>
        <begin position="25"/>
        <end position="252"/>
    </location>
</feature>
<dbReference type="RefSeq" id="WP_052403202.1">
    <property type="nucleotide sequence ID" value="NZ_CCVW01000002.1"/>
</dbReference>
<sequence length="252" mass="28002">MFFNKNKCWQFLLFVLTGIHASIALPNPNFLSSLPSSLKQGHVIIQFGGYWSSQGQAQHINIQDLVGDEFTLTKHKRSNGLVGLGYFLDGQETSFFRMSYGINAFYLAKTGVVGDVIQENLFTNLSYHYNLRHYPVYAIAKSTIKTKFPKYALTLDAGIGPNFIKADGFKEHSLDGITIPDNIFSSHSSTTFSATAGFGVRINQVFGQAPLECGYRFFYLGQGSFNKANNQVLNRLKTGSNYANAIICSMII</sequence>
<feature type="signal peptide" evidence="1">
    <location>
        <begin position="1"/>
        <end position="24"/>
    </location>
</feature>
<organism evidence="2 3">
    <name type="scientific">Legionella massiliensis</name>
    <dbReference type="NCBI Taxonomy" id="1034943"/>
    <lineage>
        <taxon>Bacteria</taxon>
        <taxon>Pseudomonadati</taxon>
        <taxon>Pseudomonadota</taxon>
        <taxon>Gammaproteobacteria</taxon>
        <taxon>Legionellales</taxon>
        <taxon>Legionellaceae</taxon>
        <taxon>Legionella</taxon>
    </lineage>
</organism>